<feature type="region of interest" description="Disordered" evidence="1">
    <location>
        <begin position="95"/>
        <end position="127"/>
    </location>
</feature>
<protein>
    <submittedName>
        <fullName evidence="2">Uncharacterized protein</fullName>
    </submittedName>
</protein>
<evidence type="ECO:0000256" key="1">
    <source>
        <dbReference type="SAM" id="MobiDB-lite"/>
    </source>
</evidence>
<proteinExistence type="predicted"/>
<sequence>MNIMICFSQVSLLPLNEFCNVLHEEILLILGHPMPIPQDWLLSPKNHPFGTSDHIKRFQLPASVLVGYPEDVLRDALKEGAKTILIRRHLYKDKKKEIKKKRKADRKSGTVPSPGAGTEGENEELVP</sequence>
<organism evidence="2 3">
    <name type="scientific">Orchesella cincta</name>
    <name type="common">Springtail</name>
    <name type="synonym">Podura cincta</name>
    <dbReference type="NCBI Taxonomy" id="48709"/>
    <lineage>
        <taxon>Eukaryota</taxon>
        <taxon>Metazoa</taxon>
        <taxon>Ecdysozoa</taxon>
        <taxon>Arthropoda</taxon>
        <taxon>Hexapoda</taxon>
        <taxon>Collembola</taxon>
        <taxon>Entomobryomorpha</taxon>
        <taxon>Entomobryoidea</taxon>
        <taxon>Orchesellidae</taxon>
        <taxon>Orchesellinae</taxon>
        <taxon>Orchesella</taxon>
    </lineage>
</organism>
<dbReference type="AlphaFoldDB" id="A0A1D2M4Q5"/>
<comment type="caution">
    <text evidence="2">The sequence shown here is derived from an EMBL/GenBank/DDBJ whole genome shotgun (WGS) entry which is preliminary data.</text>
</comment>
<evidence type="ECO:0000313" key="2">
    <source>
        <dbReference type="EMBL" id="ODM87891.1"/>
    </source>
</evidence>
<keyword evidence="3" id="KW-1185">Reference proteome</keyword>
<gene>
    <name evidence="2" type="ORF">Ocin01_18791</name>
</gene>
<reference evidence="2 3" key="1">
    <citation type="journal article" date="2016" name="Genome Biol. Evol.">
        <title>Gene Family Evolution Reflects Adaptation to Soil Environmental Stressors in the Genome of the Collembolan Orchesella cincta.</title>
        <authorList>
            <person name="Faddeeva-Vakhrusheva A."/>
            <person name="Derks M.F."/>
            <person name="Anvar S.Y."/>
            <person name="Agamennone V."/>
            <person name="Suring W."/>
            <person name="Smit S."/>
            <person name="van Straalen N.M."/>
            <person name="Roelofs D."/>
        </authorList>
    </citation>
    <scope>NUCLEOTIDE SEQUENCE [LARGE SCALE GENOMIC DNA]</scope>
    <source>
        <tissue evidence="2">Mixed pool</tissue>
    </source>
</reference>
<name>A0A1D2M4Q5_ORCCI</name>
<dbReference type="Proteomes" id="UP000094527">
    <property type="component" value="Unassembled WGS sequence"/>
</dbReference>
<dbReference type="EMBL" id="LJIJ01004465">
    <property type="protein sequence ID" value="ODM87891.1"/>
    <property type="molecule type" value="Genomic_DNA"/>
</dbReference>
<feature type="compositionally biased region" description="Basic residues" evidence="1">
    <location>
        <begin position="95"/>
        <end position="105"/>
    </location>
</feature>
<accession>A0A1D2M4Q5</accession>
<evidence type="ECO:0000313" key="3">
    <source>
        <dbReference type="Proteomes" id="UP000094527"/>
    </source>
</evidence>